<dbReference type="AlphaFoldDB" id="A0A7E4WCI3"/>
<evidence type="ECO:0000313" key="1">
    <source>
        <dbReference type="Proteomes" id="UP000492821"/>
    </source>
</evidence>
<sequence>MFIFDDEYGDDDVIARPMTASASGSTTSSPSEHKVKADMKSLYDDYFVDYKE</sequence>
<evidence type="ECO:0000313" key="2">
    <source>
        <dbReference type="WBParaSite" id="Pan_g9014.t1"/>
    </source>
</evidence>
<organism evidence="1 2">
    <name type="scientific">Panagrellus redivivus</name>
    <name type="common">Microworm</name>
    <dbReference type="NCBI Taxonomy" id="6233"/>
    <lineage>
        <taxon>Eukaryota</taxon>
        <taxon>Metazoa</taxon>
        <taxon>Ecdysozoa</taxon>
        <taxon>Nematoda</taxon>
        <taxon>Chromadorea</taxon>
        <taxon>Rhabditida</taxon>
        <taxon>Tylenchina</taxon>
        <taxon>Panagrolaimomorpha</taxon>
        <taxon>Panagrolaimoidea</taxon>
        <taxon>Panagrolaimidae</taxon>
        <taxon>Panagrellus</taxon>
    </lineage>
</organism>
<reference evidence="1" key="1">
    <citation type="journal article" date="2013" name="Genetics">
        <title>The draft genome and transcriptome of Panagrellus redivivus are shaped by the harsh demands of a free-living lifestyle.</title>
        <authorList>
            <person name="Srinivasan J."/>
            <person name="Dillman A.R."/>
            <person name="Macchietto M.G."/>
            <person name="Heikkinen L."/>
            <person name="Lakso M."/>
            <person name="Fracchia K.M."/>
            <person name="Antoshechkin I."/>
            <person name="Mortazavi A."/>
            <person name="Wong G."/>
            <person name="Sternberg P.W."/>
        </authorList>
    </citation>
    <scope>NUCLEOTIDE SEQUENCE [LARGE SCALE GENOMIC DNA]</scope>
    <source>
        <strain evidence="1">MT8872</strain>
    </source>
</reference>
<accession>A0A7E4WCI3</accession>
<name>A0A7E4WCI3_PANRE</name>
<reference evidence="2" key="2">
    <citation type="submission" date="2020-10" db="UniProtKB">
        <authorList>
            <consortium name="WormBaseParasite"/>
        </authorList>
    </citation>
    <scope>IDENTIFICATION</scope>
</reference>
<protein>
    <submittedName>
        <fullName evidence="2">Uncharacterized protein</fullName>
    </submittedName>
</protein>
<keyword evidence="1" id="KW-1185">Reference proteome</keyword>
<dbReference type="Proteomes" id="UP000492821">
    <property type="component" value="Unassembled WGS sequence"/>
</dbReference>
<proteinExistence type="predicted"/>
<dbReference type="WBParaSite" id="Pan_g9014.t1">
    <property type="protein sequence ID" value="Pan_g9014.t1"/>
    <property type="gene ID" value="Pan_g9014"/>
</dbReference>